<feature type="region of interest" description="Disordered" evidence="1">
    <location>
        <begin position="21"/>
        <end position="40"/>
    </location>
</feature>
<evidence type="ECO:0000313" key="3">
    <source>
        <dbReference type="Proteomes" id="UP001176941"/>
    </source>
</evidence>
<gene>
    <name evidence="2" type="ORF">MRATA1EN1_LOCUS10778</name>
</gene>
<sequence>MGAGWLLSHSCYFPGGCGSSPPMGGAGSQELSGQHSPRIRAGGLSLLRKKPPKYLRKALGPRVEECVPTSGITQAPGVFTVALDPCSEAVSSALMRLWEKERAGDFPGHPVVKT</sequence>
<protein>
    <submittedName>
        <fullName evidence="2">Uncharacterized protein</fullName>
    </submittedName>
</protein>
<dbReference type="EMBL" id="OX459956">
    <property type="protein sequence ID" value="CAI9161816.1"/>
    <property type="molecule type" value="Genomic_DNA"/>
</dbReference>
<accession>A0ABN8YL62</accession>
<proteinExistence type="predicted"/>
<dbReference type="Proteomes" id="UP001176941">
    <property type="component" value="Chromosome 20"/>
</dbReference>
<reference evidence="2" key="1">
    <citation type="submission" date="2023-04" db="EMBL/GenBank/DDBJ databases">
        <authorList>
            <consortium name="ELIXIR-Norway"/>
        </authorList>
    </citation>
    <scope>NUCLEOTIDE SEQUENCE [LARGE SCALE GENOMIC DNA]</scope>
</reference>
<keyword evidence="3" id="KW-1185">Reference proteome</keyword>
<organism evidence="2 3">
    <name type="scientific">Rangifer tarandus platyrhynchus</name>
    <name type="common">Svalbard reindeer</name>
    <dbReference type="NCBI Taxonomy" id="3082113"/>
    <lineage>
        <taxon>Eukaryota</taxon>
        <taxon>Metazoa</taxon>
        <taxon>Chordata</taxon>
        <taxon>Craniata</taxon>
        <taxon>Vertebrata</taxon>
        <taxon>Euteleostomi</taxon>
        <taxon>Mammalia</taxon>
        <taxon>Eutheria</taxon>
        <taxon>Laurasiatheria</taxon>
        <taxon>Artiodactyla</taxon>
        <taxon>Ruminantia</taxon>
        <taxon>Pecora</taxon>
        <taxon>Cervidae</taxon>
        <taxon>Odocoileinae</taxon>
        <taxon>Rangifer</taxon>
    </lineage>
</organism>
<evidence type="ECO:0000256" key="1">
    <source>
        <dbReference type="SAM" id="MobiDB-lite"/>
    </source>
</evidence>
<evidence type="ECO:0000313" key="2">
    <source>
        <dbReference type="EMBL" id="CAI9161816.1"/>
    </source>
</evidence>
<name>A0ABN8YL62_RANTA</name>